<dbReference type="AlphaFoldDB" id="A0A2C9WDB1"/>
<proteinExistence type="predicted"/>
<dbReference type="EMBL" id="CM004388">
    <property type="protein sequence ID" value="OAY56737.1"/>
    <property type="molecule type" value="Genomic_DNA"/>
</dbReference>
<sequence>MDVFSVEENEDAAKRENGIYWPPPHTHVQHECSKTAYRTQSHTSDYPYCTNKNNSSKHQASLETDPVKSMRLMLDRAMGRASSTLSPGHRHFATQTKELIAEIELLEEEVTNREQHVLSMYRCIFENCVSQAPSDPNSGVASPAHTKQVSRKHPSIISSAFCSSKKLPLRPLQALVSIRESAKISSKASDAPSFLGKSDIQFEKTFDCVRAEEQIHVMEKSSMLRTLKDHLYQCPSKLSEEMVRCMAAVYCWLHSTASVPGKNRSPLLSRSSTNLVIPRHDIGQDRDWSCKSTVEISWKSTDRSQLSSASYAINNYSSCEANGEGDCSSDGKQCPNCFLDQCAYLAYGIPRSSLRRLALFHKAAYNIGSHISSANAIEQSIFGFRTPELERGLRPSFPLRCGKNPVKKGNLLVPSLVYQMPNP</sequence>
<feature type="domain" description="Ternary complex factor MIP1 leucine-zipper" evidence="1">
    <location>
        <begin position="69"/>
        <end position="126"/>
    </location>
</feature>
<dbReference type="InterPro" id="IPR025757">
    <property type="entry name" value="MIP1_Leuzipper"/>
</dbReference>
<dbReference type="PANTHER" id="PTHR23054">
    <property type="entry name" value="TERNARY COMPLEX FACTOR MIP1, LEUCINE-ZIPPER-RELATED"/>
    <property type="match status" value="1"/>
</dbReference>
<dbReference type="Pfam" id="PF14389">
    <property type="entry name" value="Lzipper-MIP1"/>
    <property type="match status" value="1"/>
</dbReference>
<protein>
    <recommendedName>
        <fullName evidence="1">Ternary complex factor MIP1 leucine-zipper domain-containing protein</fullName>
    </recommendedName>
</protein>
<reference evidence="2" key="1">
    <citation type="submission" date="2016-02" db="EMBL/GenBank/DDBJ databases">
        <title>WGS assembly of Manihot esculenta.</title>
        <authorList>
            <person name="Bredeson J.V."/>
            <person name="Prochnik S.E."/>
            <person name="Lyons J.B."/>
            <person name="Schmutz J."/>
            <person name="Grimwood J."/>
            <person name="Vrebalov J."/>
            <person name="Bart R.S."/>
            <person name="Amuge T."/>
            <person name="Ferguson M.E."/>
            <person name="Green R."/>
            <person name="Putnam N."/>
            <person name="Stites J."/>
            <person name="Rounsley S."/>
            <person name="Rokhsar D.S."/>
        </authorList>
    </citation>
    <scope>NUCLEOTIDE SEQUENCE [LARGE SCALE GENOMIC DNA]</scope>
    <source>
        <tissue evidence="2">Leaf</tissue>
    </source>
</reference>
<organism evidence="2">
    <name type="scientific">Manihot esculenta</name>
    <name type="common">Cassava</name>
    <name type="synonym">Jatropha manihot</name>
    <dbReference type="NCBI Taxonomy" id="3983"/>
    <lineage>
        <taxon>Eukaryota</taxon>
        <taxon>Viridiplantae</taxon>
        <taxon>Streptophyta</taxon>
        <taxon>Embryophyta</taxon>
        <taxon>Tracheophyta</taxon>
        <taxon>Spermatophyta</taxon>
        <taxon>Magnoliopsida</taxon>
        <taxon>eudicotyledons</taxon>
        <taxon>Gunneridae</taxon>
        <taxon>Pentapetalae</taxon>
        <taxon>rosids</taxon>
        <taxon>fabids</taxon>
        <taxon>Malpighiales</taxon>
        <taxon>Euphorbiaceae</taxon>
        <taxon>Crotonoideae</taxon>
        <taxon>Manihoteae</taxon>
        <taxon>Manihot</taxon>
    </lineage>
</organism>
<evidence type="ECO:0000313" key="2">
    <source>
        <dbReference type="EMBL" id="OAY56737.1"/>
    </source>
</evidence>
<gene>
    <name evidence="2" type="ORF">MANES_02G040700</name>
</gene>
<accession>A0A2C9WDB1</accession>
<dbReference type="PANTHER" id="PTHR23054:SF26">
    <property type="entry name" value="ELECTRON TRANSPORTER"/>
    <property type="match status" value="1"/>
</dbReference>
<evidence type="ECO:0000259" key="1">
    <source>
        <dbReference type="Pfam" id="PF14389"/>
    </source>
</evidence>
<name>A0A2C9WDB1_MANES</name>